<dbReference type="RefSeq" id="WP_317385275.1">
    <property type="nucleotide sequence ID" value="NZ_CP136704.1"/>
</dbReference>
<accession>A0ABZ0HFC9</accession>
<name>A0ABZ0HFC9_TRISK</name>
<sequence length="605" mass="68767">MTSPLLPSLPLKEGETLTGYVSRSAKLYETTARDFCSDLGMRWPYLCSGHDDQIERLAWLIGKRTEDLRAFTSGKVEIGRFRFGRTMATFGTLRRTAVRFCPKCVIDALARTGLHGICQMQEWAVTSLYSCPHHRCLLMTLPSSQHAHTAYDFVTRITDHMDEVLQASRSPKAVSPAPFENYIRERIWQGPKDDWLKDFDLTQIHRVCLNLGAAIEGLKMKSMMTLSSERERSLCQLGFKYVEVGPGGFKASLERMHQQSSTERPYFSSDMGPFYQWLREFYAEPALTPLVDLTCSHIFKTYPTPTGREIFDRVAPEQTLLTMNEARKRSGFGVTFLKKLLGHMNGIDEAEALRRTDVHVDELAKAKAYWDKLINLKDATWMLGLSGPQIKSLQALGAIDMIKITSSLRYLLRSQVTELLEKLDALPPSLPDRSVVPLREFCHLKQVSIVQIIDLWVRGKLEGRLYRGEGIGLQSIEVDWDFLSQRTLIDLIGDLTAEETARYLKVNVAGIRRLRDAGYLEEISRKNPDTNHCKRYITKQSITAFEHEYVTLGQLANDQGIRPIHLAQRLDRDGVAPINCSSGPVRVYAIDVLYGGYDHVRSPQR</sequence>
<dbReference type="Proteomes" id="UP001302666">
    <property type="component" value="Chromosome"/>
</dbReference>
<dbReference type="Pfam" id="PF06527">
    <property type="entry name" value="TniQ"/>
    <property type="match status" value="1"/>
</dbReference>
<gene>
    <name evidence="2" type="ORF">R1T40_19270</name>
</gene>
<protein>
    <submittedName>
        <fullName evidence="2">TniQ family protein</fullName>
    </submittedName>
</protein>
<evidence type="ECO:0000259" key="1">
    <source>
        <dbReference type="Pfam" id="PF06527"/>
    </source>
</evidence>
<feature type="domain" description="TniQ" evidence="1">
    <location>
        <begin position="10"/>
        <end position="138"/>
    </location>
</feature>
<reference evidence="2 3" key="1">
    <citation type="submission" date="2023-10" db="EMBL/GenBank/DDBJ databases">
        <title>Eight complete genome sequences of bacteria isolated from laboratory stock of Giant Kelp gametophytes.</title>
        <authorList>
            <person name="Tolentino B."/>
            <person name="Nuzhdin S."/>
        </authorList>
    </citation>
    <scope>NUCLEOTIDE SEQUENCE [LARGE SCALE GENOMIC DNA]</scope>
    <source>
        <strain evidence="2 3">LC.270.F.C4</strain>
    </source>
</reference>
<proteinExistence type="predicted"/>
<organism evidence="2 3">
    <name type="scientific">Tritonibacter scottomollicae</name>
    <name type="common">Epibacterium scottomollicae</name>
    <dbReference type="NCBI Taxonomy" id="483013"/>
    <lineage>
        <taxon>Bacteria</taxon>
        <taxon>Pseudomonadati</taxon>
        <taxon>Pseudomonadota</taxon>
        <taxon>Alphaproteobacteria</taxon>
        <taxon>Rhodobacterales</taxon>
        <taxon>Paracoccaceae</taxon>
        <taxon>Tritonibacter</taxon>
    </lineage>
</organism>
<evidence type="ECO:0000313" key="2">
    <source>
        <dbReference type="EMBL" id="WOI33052.1"/>
    </source>
</evidence>
<keyword evidence="3" id="KW-1185">Reference proteome</keyword>
<dbReference type="InterPro" id="IPR009492">
    <property type="entry name" value="TniQ"/>
</dbReference>
<dbReference type="EMBL" id="CP136704">
    <property type="protein sequence ID" value="WOI33052.1"/>
    <property type="molecule type" value="Genomic_DNA"/>
</dbReference>
<evidence type="ECO:0000313" key="3">
    <source>
        <dbReference type="Proteomes" id="UP001302666"/>
    </source>
</evidence>